<comment type="subunit">
    <text evidence="10">ORC is composed of six subunits.</text>
</comment>
<comment type="subcellular location">
    <subcellularLocation>
        <location evidence="1 10">Nucleus</location>
    </subcellularLocation>
</comment>
<dbReference type="KEGG" id="cdep:91085257"/>
<dbReference type="GeneID" id="91085257"/>
<evidence type="ECO:0000256" key="4">
    <source>
        <dbReference type="ARBA" id="ARBA00022723"/>
    </source>
</evidence>
<name>A0A1E3IKG2_9TREE</name>
<keyword evidence="6 10" id="KW-0067">ATP-binding</keyword>
<dbReference type="PANTHER" id="PTHR10763">
    <property type="entry name" value="CELL DIVISION CONTROL PROTEIN 6-RELATED"/>
    <property type="match status" value="1"/>
</dbReference>
<dbReference type="AlphaFoldDB" id="A0A1E3IKG2"/>
<reference evidence="12" key="2">
    <citation type="journal article" date="2022" name="Elife">
        <title>Obligate sexual reproduction of a homothallic fungus closely related to the Cryptococcus pathogenic species complex.</title>
        <authorList>
            <person name="Passer A.R."/>
            <person name="Clancey S.A."/>
            <person name="Shea T."/>
            <person name="David-Palma M."/>
            <person name="Averette A.F."/>
            <person name="Boekhout T."/>
            <person name="Porcel B.M."/>
            <person name="Nowrousian M."/>
            <person name="Cuomo C.A."/>
            <person name="Sun S."/>
            <person name="Heitman J."/>
            <person name="Coelho M.A."/>
        </authorList>
    </citation>
    <scope>NUCLEOTIDE SEQUENCE</scope>
    <source>
        <strain evidence="12">CBS 7841</strain>
    </source>
</reference>
<evidence type="ECO:0000313" key="13">
    <source>
        <dbReference type="Proteomes" id="UP000094043"/>
    </source>
</evidence>
<dbReference type="GO" id="GO:0005664">
    <property type="term" value="C:nuclear origin of replication recognition complex"/>
    <property type="evidence" value="ECO:0007669"/>
    <property type="project" value="TreeGrafter"/>
</dbReference>
<dbReference type="EMBL" id="CP143784">
    <property type="protein sequence ID" value="WVN85890.1"/>
    <property type="molecule type" value="Genomic_DNA"/>
</dbReference>
<feature type="region of interest" description="Disordered" evidence="11">
    <location>
        <begin position="106"/>
        <end position="130"/>
    </location>
</feature>
<proteinExistence type="inferred from homology"/>
<feature type="compositionally biased region" description="Basic and acidic residues" evidence="11">
    <location>
        <begin position="259"/>
        <end position="276"/>
    </location>
</feature>
<dbReference type="Gene3D" id="3.40.50.300">
    <property type="entry name" value="P-loop containing nucleotide triphosphate hydrolases"/>
    <property type="match status" value="1"/>
</dbReference>
<evidence type="ECO:0000256" key="1">
    <source>
        <dbReference type="ARBA" id="ARBA00004123"/>
    </source>
</evidence>
<dbReference type="Pfam" id="PF00004">
    <property type="entry name" value="AAA"/>
    <property type="match status" value="1"/>
</dbReference>
<dbReference type="GO" id="GO:0033314">
    <property type="term" value="P:mitotic DNA replication checkpoint signaling"/>
    <property type="evidence" value="ECO:0007669"/>
    <property type="project" value="TreeGrafter"/>
</dbReference>
<dbReference type="GO" id="GO:0046872">
    <property type="term" value="F:metal ion binding"/>
    <property type="evidence" value="ECO:0007669"/>
    <property type="project" value="UniProtKB-KW"/>
</dbReference>
<evidence type="ECO:0000313" key="12">
    <source>
        <dbReference type="EMBL" id="WVN85890.1"/>
    </source>
</evidence>
<sequence>MSIQTPRRSTRGQVFTPSFTAPPSPRAMHPNIVYEWNSKPLSVETLPDGTRRIRHKTLKKIRSRRNGTPLKFKKADEVSERHFSLGDGVLVKVEGNRDGVGILVGLWQEEPPTQNQKQGSDEEEGEEDGPRMMSEIHWAYRREDMPSVMKSVQVEDNEVLLGSASSLTRERYVRSIFPVESLERTVVIYSPANFEEHCKPPPQEAKSRKIRANGANWAYVFEGVYWCRRACDKFAKGHTIWTIDIDQWREDAKRDRVYQLEPQRAEHPEVPEKNQTDIEEDIEEGKASSEESEGVNEDAINEPSEPEEEMEEDKTNKRKRKRLTKANASSKKSKKTRIVPKKVKRPTKRTAHPTASTSNLPVNPLAPNQLPVDPFERALRMLHVGATPESLPCREEEFVDVLSKVEDGVESGGGGCLYIAGVPGTGKTATVHAVVKELKRKAEDGELPPFSYIEINGLKIPTPQHAYTVLWEAISGAKGASAKTALRGLEAHFGRKGGGARGPRGHTFVVLMDELDQLLTTKQDVVYNFFNWPTMPDSQLFVIAVANRMDLPQHLAAKIKSRLGLQTILFQPYDRASLISIVQSRLIPHPRAPNQDPKVLLPDAIALAATKMAGTNGDARRVLDACRRAVEVAIETSASSQPLLLNAATLSLDPQPVNSKAMNAVLVTMSSSPVAKFIETCSLQQKMMLGALVRCVRREGITEIAWKNIKVDLDALTRSMLFDTNKAADTENRILSNSELALVLSSLVSSHALACSSDISKGADEKTVALGMEIGEVGRVLMGQSDGWRRIMAGV</sequence>
<accession>A0A1E3IKG2</accession>
<evidence type="ECO:0000256" key="11">
    <source>
        <dbReference type="SAM" id="MobiDB-lite"/>
    </source>
</evidence>
<feature type="compositionally biased region" description="Polar residues" evidence="11">
    <location>
        <begin position="1"/>
        <end position="19"/>
    </location>
</feature>
<feature type="region of interest" description="Disordered" evidence="11">
    <location>
        <begin position="259"/>
        <end position="368"/>
    </location>
</feature>
<evidence type="ECO:0000256" key="9">
    <source>
        <dbReference type="ARBA" id="ARBA00023242"/>
    </source>
</evidence>
<dbReference type="CDD" id="cd00009">
    <property type="entry name" value="AAA"/>
    <property type="match status" value="1"/>
</dbReference>
<comment type="similarity">
    <text evidence="2 10">Belongs to the ORC1 family.</text>
</comment>
<dbReference type="GO" id="GO:0003688">
    <property type="term" value="F:DNA replication origin binding"/>
    <property type="evidence" value="ECO:0007669"/>
    <property type="project" value="UniProtKB-ARBA"/>
</dbReference>
<dbReference type="GO" id="GO:0005524">
    <property type="term" value="F:ATP binding"/>
    <property type="evidence" value="ECO:0007669"/>
    <property type="project" value="UniProtKB-KW"/>
</dbReference>
<evidence type="ECO:0000256" key="8">
    <source>
        <dbReference type="ARBA" id="ARBA00023125"/>
    </source>
</evidence>
<dbReference type="FunFam" id="3.40.50.300:FF:000199">
    <property type="entry name" value="Origin recognition complex subunit 1"/>
    <property type="match status" value="1"/>
</dbReference>
<keyword evidence="9 10" id="KW-0539">Nucleus</keyword>
<dbReference type="VEuPathDB" id="FungiDB:L203_02493"/>
<protein>
    <recommendedName>
        <fullName evidence="10">Origin recognition complex subunit 1</fullName>
    </recommendedName>
</protein>
<dbReference type="Pfam" id="PF22606">
    <property type="entry name" value="Cdc6-ORC-like_ATPase_lid"/>
    <property type="match status" value="1"/>
</dbReference>
<dbReference type="PANTHER" id="PTHR10763:SF23">
    <property type="entry name" value="ORIGIN RECOGNITION COMPLEX SUBUNIT 1"/>
    <property type="match status" value="1"/>
</dbReference>
<feature type="compositionally biased region" description="Acidic residues" evidence="11">
    <location>
        <begin position="290"/>
        <end position="312"/>
    </location>
</feature>
<keyword evidence="5 10" id="KW-0547">Nucleotide-binding</keyword>
<feature type="region of interest" description="Disordered" evidence="11">
    <location>
        <begin position="1"/>
        <end position="23"/>
    </location>
</feature>
<feature type="compositionally biased region" description="Basic residues" evidence="11">
    <location>
        <begin position="331"/>
        <end position="351"/>
    </location>
</feature>
<evidence type="ECO:0000256" key="6">
    <source>
        <dbReference type="ARBA" id="ARBA00022840"/>
    </source>
</evidence>
<dbReference type="SMART" id="SM00382">
    <property type="entry name" value="AAA"/>
    <property type="match status" value="1"/>
</dbReference>
<keyword evidence="7" id="KW-0460">Magnesium</keyword>
<dbReference type="GO" id="GO:0006270">
    <property type="term" value="P:DNA replication initiation"/>
    <property type="evidence" value="ECO:0007669"/>
    <property type="project" value="TreeGrafter"/>
</dbReference>
<keyword evidence="3 10" id="KW-0235">DNA replication</keyword>
<dbReference type="GO" id="GO:0016887">
    <property type="term" value="F:ATP hydrolysis activity"/>
    <property type="evidence" value="ECO:0007669"/>
    <property type="project" value="InterPro"/>
</dbReference>
<dbReference type="InterPro" id="IPR027417">
    <property type="entry name" value="P-loop_NTPase"/>
</dbReference>
<dbReference type="Gene3D" id="1.10.8.60">
    <property type="match status" value="1"/>
</dbReference>
<dbReference type="InterPro" id="IPR003593">
    <property type="entry name" value="AAA+_ATPase"/>
</dbReference>
<gene>
    <name evidence="12" type="ORF">L203_101043</name>
</gene>
<reference evidence="12" key="3">
    <citation type="submission" date="2024-01" db="EMBL/GenBank/DDBJ databases">
        <authorList>
            <person name="Coelho M.A."/>
            <person name="David-Palma M."/>
            <person name="Shea T."/>
            <person name="Sun S."/>
            <person name="Cuomo C.A."/>
            <person name="Heitman J."/>
        </authorList>
    </citation>
    <scope>NUCLEOTIDE SEQUENCE</scope>
    <source>
        <strain evidence="12">CBS 7841</strain>
    </source>
</reference>
<evidence type="ECO:0000256" key="2">
    <source>
        <dbReference type="ARBA" id="ARBA00008398"/>
    </source>
</evidence>
<evidence type="ECO:0000256" key="10">
    <source>
        <dbReference type="RuleBase" id="RU365058"/>
    </source>
</evidence>
<dbReference type="Proteomes" id="UP000094043">
    <property type="component" value="Chromosome 1"/>
</dbReference>
<dbReference type="InterPro" id="IPR054425">
    <property type="entry name" value="Cdc6_ORC1-like_ATPase_lid"/>
</dbReference>
<dbReference type="InterPro" id="IPR050311">
    <property type="entry name" value="ORC1/CDC6"/>
</dbReference>
<dbReference type="OrthoDB" id="1926878at2759"/>
<dbReference type="RefSeq" id="XP_066066590.1">
    <property type="nucleotide sequence ID" value="XM_066210493.1"/>
</dbReference>
<keyword evidence="4" id="KW-0479">Metal-binding</keyword>
<keyword evidence="13" id="KW-1185">Reference proteome</keyword>
<reference evidence="12" key="1">
    <citation type="submission" date="2016-06" db="EMBL/GenBank/DDBJ databases">
        <authorList>
            <person name="Cuomo C."/>
            <person name="Litvintseva A."/>
            <person name="Heitman J."/>
            <person name="Chen Y."/>
            <person name="Sun S."/>
            <person name="Springer D."/>
            <person name="Dromer F."/>
            <person name="Young S."/>
            <person name="Zeng Q."/>
            <person name="Chapman S."/>
            <person name="Gujja S."/>
            <person name="Saif S."/>
            <person name="Birren B."/>
        </authorList>
    </citation>
    <scope>NUCLEOTIDE SEQUENCE</scope>
    <source>
        <strain evidence="12">CBS 7841</strain>
    </source>
</reference>
<keyword evidence="8 10" id="KW-0238">DNA-binding</keyword>
<dbReference type="SUPFAM" id="SSF52540">
    <property type="entry name" value="P-loop containing nucleoside triphosphate hydrolases"/>
    <property type="match status" value="1"/>
</dbReference>
<dbReference type="InterPro" id="IPR003959">
    <property type="entry name" value="ATPase_AAA_core"/>
</dbReference>
<organism evidence="12 13">
    <name type="scientific">Cryptococcus depauperatus CBS 7841</name>
    <dbReference type="NCBI Taxonomy" id="1295531"/>
    <lineage>
        <taxon>Eukaryota</taxon>
        <taxon>Fungi</taxon>
        <taxon>Dikarya</taxon>
        <taxon>Basidiomycota</taxon>
        <taxon>Agaricomycotina</taxon>
        <taxon>Tremellomycetes</taxon>
        <taxon>Tremellales</taxon>
        <taxon>Cryptococcaceae</taxon>
        <taxon>Cryptococcus</taxon>
    </lineage>
</organism>
<comment type="function">
    <text evidence="10">Component of the origin recognition complex (ORC) that binds origins of replication. DNA-binding is ATP-dependent, however specific DNA sequences that define origins of replication have not been identified so far. ORC is required to assemble the pre-replication complex necessary to initiate DNA replication.</text>
</comment>
<evidence type="ECO:0000256" key="3">
    <source>
        <dbReference type="ARBA" id="ARBA00022705"/>
    </source>
</evidence>
<evidence type="ECO:0000256" key="5">
    <source>
        <dbReference type="ARBA" id="ARBA00022741"/>
    </source>
</evidence>
<evidence type="ECO:0000256" key="7">
    <source>
        <dbReference type="ARBA" id="ARBA00022842"/>
    </source>
</evidence>